<keyword evidence="3" id="KW-1185">Reference proteome</keyword>
<feature type="domain" description="Serine aminopeptidase S33" evidence="1">
    <location>
        <begin position="45"/>
        <end position="280"/>
    </location>
</feature>
<dbReference type="OrthoDB" id="2498029at2759"/>
<reference evidence="2 3" key="1">
    <citation type="submission" date="2019-01" db="EMBL/GenBank/DDBJ databases">
        <title>A draft genome assembly of the solar-powered sea slug Elysia chlorotica.</title>
        <authorList>
            <person name="Cai H."/>
            <person name="Li Q."/>
            <person name="Fang X."/>
            <person name="Li J."/>
            <person name="Curtis N.E."/>
            <person name="Altenburger A."/>
            <person name="Shibata T."/>
            <person name="Feng M."/>
            <person name="Maeda T."/>
            <person name="Schwartz J.A."/>
            <person name="Shigenobu S."/>
            <person name="Lundholm N."/>
            <person name="Nishiyama T."/>
            <person name="Yang H."/>
            <person name="Hasebe M."/>
            <person name="Li S."/>
            <person name="Pierce S.K."/>
            <person name="Wang J."/>
        </authorList>
    </citation>
    <scope>NUCLEOTIDE SEQUENCE [LARGE SCALE GENOMIC DNA]</scope>
    <source>
        <strain evidence="2">EC2010</strain>
        <tissue evidence="2">Whole organism of an adult</tissue>
    </source>
</reference>
<name>A0A3S0ZCK4_ELYCH</name>
<dbReference type="FunFam" id="3.40.50.1820:FF:000117">
    <property type="entry name" value="Monoglyceride lipase, putative"/>
    <property type="match status" value="1"/>
</dbReference>
<proteinExistence type="predicted"/>
<organism evidence="2 3">
    <name type="scientific">Elysia chlorotica</name>
    <name type="common">Eastern emerald elysia</name>
    <name type="synonym">Sea slug</name>
    <dbReference type="NCBI Taxonomy" id="188477"/>
    <lineage>
        <taxon>Eukaryota</taxon>
        <taxon>Metazoa</taxon>
        <taxon>Spiralia</taxon>
        <taxon>Lophotrochozoa</taxon>
        <taxon>Mollusca</taxon>
        <taxon>Gastropoda</taxon>
        <taxon>Heterobranchia</taxon>
        <taxon>Euthyneura</taxon>
        <taxon>Panpulmonata</taxon>
        <taxon>Sacoglossa</taxon>
        <taxon>Placobranchoidea</taxon>
        <taxon>Plakobranchidae</taxon>
        <taxon>Elysia</taxon>
    </lineage>
</organism>
<evidence type="ECO:0000259" key="1">
    <source>
        <dbReference type="Pfam" id="PF12146"/>
    </source>
</evidence>
<dbReference type="EMBL" id="RQTK01001149">
    <property type="protein sequence ID" value="RUS71858.1"/>
    <property type="molecule type" value="Genomic_DNA"/>
</dbReference>
<dbReference type="InterPro" id="IPR022742">
    <property type="entry name" value="Hydrolase_4"/>
</dbReference>
<comment type="caution">
    <text evidence="2">The sequence shown here is derived from an EMBL/GenBank/DDBJ whole genome shotgun (WGS) entry which is preliminary data.</text>
</comment>
<dbReference type="Pfam" id="PF12146">
    <property type="entry name" value="Hydrolase_4"/>
    <property type="match status" value="1"/>
</dbReference>
<evidence type="ECO:0000313" key="3">
    <source>
        <dbReference type="Proteomes" id="UP000271974"/>
    </source>
</evidence>
<evidence type="ECO:0000313" key="2">
    <source>
        <dbReference type="EMBL" id="RUS71858.1"/>
    </source>
</evidence>
<dbReference type="PRINTS" id="PR00111">
    <property type="entry name" value="ABHYDROLASE"/>
</dbReference>
<dbReference type="STRING" id="188477.A0A3S0ZCK4"/>
<dbReference type="PANTHER" id="PTHR11614">
    <property type="entry name" value="PHOSPHOLIPASE-RELATED"/>
    <property type="match status" value="1"/>
</dbReference>
<dbReference type="InterPro" id="IPR051044">
    <property type="entry name" value="MAG_DAG_Lipase"/>
</dbReference>
<gene>
    <name evidence="2" type="ORF">EGW08_020380</name>
</gene>
<protein>
    <recommendedName>
        <fullName evidence="1">Serine aminopeptidase S33 domain-containing protein</fullName>
    </recommendedName>
</protein>
<sequence>MASKDISEVMNTFTFDKDNKESEGSFVNENGLKIYCKYWSKDLPAPRALLFMCHGLAEHVGPYTQLAELLTAQNFFVFGHDHQGHGQSEGDRIHIDDFRHYSRDVFAHIDKMKVYFPTLPVYILGHSMGGAITIIAALDRPDYFKGVVLIGPVVTDDQEEVGPVLAFVGKIIARIFPQCPIISLDTKYISRDPKVVEAYKNDKLNYHGRCKAKWAVCINKAMIEIESKLHTIKWPFLTIHGECDGLVMCVASKKLYEKAASEDKTLTIYPDAYHQLHLEIEPDGSRARQEIIDWLVKHEQQ</sequence>
<dbReference type="Gene3D" id="3.40.50.1820">
    <property type="entry name" value="alpha/beta hydrolase"/>
    <property type="match status" value="1"/>
</dbReference>
<dbReference type="Proteomes" id="UP000271974">
    <property type="component" value="Unassembled WGS sequence"/>
</dbReference>
<dbReference type="InterPro" id="IPR029058">
    <property type="entry name" value="AB_hydrolase_fold"/>
</dbReference>
<accession>A0A3S0ZCK4</accession>
<dbReference type="SUPFAM" id="SSF53474">
    <property type="entry name" value="alpha/beta-Hydrolases"/>
    <property type="match status" value="1"/>
</dbReference>
<dbReference type="AlphaFoldDB" id="A0A3S0ZCK4"/>
<dbReference type="InterPro" id="IPR000073">
    <property type="entry name" value="AB_hydrolase_1"/>
</dbReference>